<dbReference type="Pfam" id="PF12945">
    <property type="entry name" value="PilZNR"/>
    <property type="match status" value="1"/>
</dbReference>
<dbReference type="KEGG" id="cad:Curi_c25570"/>
<feature type="domain" description="Type III secretion system flagellar brake protein YcgR PilZN" evidence="2">
    <location>
        <begin position="7"/>
        <end position="84"/>
    </location>
</feature>
<proteinExistence type="predicted"/>
<organism evidence="3 4">
    <name type="scientific">Gottschalkia acidurici (strain ATCC 7906 / DSM 604 / BCRC 14475 / CIP 104303 / KCTC 5404 / NCIMB 10678 / 9a)</name>
    <name type="common">Clostridium acidurici</name>
    <dbReference type="NCBI Taxonomy" id="1128398"/>
    <lineage>
        <taxon>Bacteria</taxon>
        <taxon>Bacillati</taxon>
        <taxon>Bacillota</taxon>
        <taxon>Tissierellia</taxon>
        <taxon>Tissierellales</taxon>
        <taxon>Gottschalkiaceae</taxon>
        <taxon>Gottschalkia</taxon>
    </lineage>
</organism>
<feature type="domain" description="PilZ" evidence="1">
    <location>
        <begin position="98"/>
        <end position="202"/>
    </location>
</feature>
<evidence type="ECO:0000313" key="4">
    <source>
        <dbReference type="Proteomes" id="UP000006094"/>
    </source>
</evidence>
<dbReference type="InterPro" id="IPR009875">
    <property type="entry name" value="PilZ_domain"/>
</dbReference>
<keyword evidence="4" id="KW-1185">Reference proteome</keyword>
<dbReference type="InterPro" id="IPR009926">
    <property type="entry name" value="T3SS_YcgR_PilZN"/>
</dbReference>
<dbReference type="STRING" id="1128398.Curi_c25570"/>
<accession>K0B300</accession>
<name>K0B300_GOTA9</name>
<dbReference type="RefSeq" id="WP_014968686.1">
    <property type="nucleotide sequence ID" value="NC_018664.1"/>
</dbReference>
<dbReference type="AlphaFoldDB" id="K0B300"/>
<dbReference type="Proteomes" id="UP000006094">
    <property type="component" value="Chromosome"/>
</dbReference>
<dbReference type="Pfam" id="PF07238">
    <property type="entry name" value="PilZ"/>
    <property type="match status" value="1"/>
</dbReference>
<protein>
    <submittedName>
        <fullName evidence="3">Type IV pilus assembly protein PilZ</fullName>
    </submittedName>
</protein>
<evidence type="ECO:0000313" key="3">
    <source>
        <dbReference type="EMBL" id="AFS79552.1"/>
    </source>
</evidence>
<dbReference type="Gene3D" id="2.40.10.220">
    <property type="entry name" value="predicted glycosyltransferase like domains"/>
    <property type="match status" value="1"/>
</dbReference>
<dbReference type="OrthoDB" id="3493at2"/>
<evidence type="ECO:0000259" key="2">
    <source>
        <dbReference type="Pfam" id="PF12945"/>
    </source>
</evidence>
<dbReference type="SUPFAM" id="SSF141371">
    <property type="entry name" value="PilZ domain-like"/>
    <property type="match status" value="1"/>
</dbReference>
<dbReference type="HOGENOM" id="CLU_086342_0_1_9"/>
<dbReference type="GO" id="GO:0035438">
    <property type="term" value="F:cyclic-di-GMP binding"/>
    <property type="evidence" value="ECO:0007669"/>
    <property type="project" value="InterPro"/>
</dbReference>
<reference evidence="3 4" key="1">
    <citation type="journal article" date="2012" name="PLoS ONE">
        <title>The purine-utilizing bacterium Clostridium acidurici 9a: a genome-guided metabolic reconsideration.</title>
        <authorList>
            <person name="Hartwich K."/>
            <person name="Poehlein A."/>
            <person name="Daniel R."/>
        </authorList>
    </citation>
    <scope>NUCLEOTIDE SEQUENCE [LARGE SCALE GENOMIC DNA]</scope>
    <source>
        <strain evidence="4">ATCC 7906 / DSM 604 / BCRC 14475 / CIP 104303 / KCTC 5404 / NCIMB 10678 / 9a</strain>
    </source>
</reference>
<dbReference type="EMBL" id="CP003326">
    <property type="protein sequence ID" value="AFS79552.1"/>
    <property type="molecule type" value="Genomic_DNA"/>
</dbReference>
<gene>
    <name evidence="3" type="primary">pilZ</name>
    <name evidence="3" type="ordered locus">Curi_c25570</name>
</gene>
<evidence type="ECO:0000259" key="1">
    <source>
        <dbReference type="Pfam" id="PF07238"/>
    </source>
</evidence>
<dbReference type="eggNOG" id="COG5581">
    <property type="taxonomic scope" value="Bacteria"/>
</dbReference>
<sequence>MDTSILKIGSKVIINKKVKSDENDYISQIENVEGDKIKILTPMYKSTLIRLHEGTNIGLMVFSDLGVYKLDAEVGGTIVDKLLHYTELKATSKVAKFERRDHFRLKIMKDVLVRKNDENEEMEYAKCLTIDLSGGGIQFSSTEKFEENDVVEMRIDMDDEEMVLKGKILSVVKQESVGNYKYGTKFVDIRESIREKVIRYIFKVQREKLNIDII</sequence>